<dbReference type="Proteomes" id="UP000242715">
    <property type="component" value="Unassembled WGS sequence"/>
</dbReference>
<dbReference type="EMBL" id="DF973194">
    <property type="protein sequence ID" value="GAU19125.1"/>
    <property type="molecule type" value="Genomic_DNA"/>
</dbReference>
<gene>
    <name evidence="1" type="ORF">TSUD_79480</name>
</gene>
<sequence length="120" mass="13592">MQKPSNSNNCIFNPWIVNVFNKVRRYESVWHLFMSCPDLISLWKQHGYWESVVFVLLDAAGFTDSSNLQQLYCIFSAVTDVIRCGVSGIVKICIYVKELRTSPWLVTGLHLSAAVACSKS</sequence>
<name>A0A2Z6MSA9_TRISU</name>
<protein>
    <submittedName>
        <fullName evidence="1">Uncharacterized protein</fullName>
    </submittedName>
</protein>
<proteinExistence type="predicted"/>
<dbReference type="AlphaFoldDB" id="A0A2Z6MSA9"/>
<dbReference type="OrthoDB" id="10436591at2759"/>
<reference evidence="2" key="1">
    <citation type="journal article" date="2017" name="Front. Plant Sci.">
        <title>Climate Clever Clovers: New Paradigm to Reduce the Environmental Footprint of Ruminants by Breeding Low Methanogenic Forages Utilizing Haplotype Variation.</title>
        <authorList>
            <person name="Kaur P."/>
            <person name="Appels R."/>
            <person name="Bayer P.E."/>
            <person name="Keeble-Gagnere G."/>
            <person name="Wang J."/>
            <person name="Hirakawa H."/>
            <person name="Shirasawa K."/>
            <person name="Vercoe P."/>
            <person name="Stefanova K."/>
            <person name="Durmic Z."/>
            <person name="Nichols P."/>
            <person name="Revell C."/>
            <person name="Isobe S.N."/>
            <person name="Edwards D."/>
            <person name="Erskine W."/>
        </authorList>
    </citation>
    <scope>NUCLEOTIDE SEQUENCE [LARGE SCALE GENOMIC DNA]</scope>
    <source>
        <strain evidence="2">cv. Daliak</strain>
    </source>
</reference>
<evidence type="ECO:0000313" key="1">
    <source>
        <dbReference type="EMBL" id="GAU19125.1"/>
    </source>
</evidence>
<evidence type="ECO:0000313" key="2">
    <source>
        <dbReference type="Proteomes" id="UP000242715"/>
    </source>
</evidence>
<organism evidence="1 2">
    <name type="scientific">Trifolium subterraneum</name>
    <name type="common">Subterranean clover</name>
    <dbReference type="NCBI Taxonomy" id="3900"/>
    <lineage>
        <taxon>Eukaryota</taxon>
        <taxon>Viridiplantae</taxon>
        <taxon>Streptophyta</taxon>
        <taxon>Embryophyta</taxon>
        <taxon>Tracheophyta</taxon>
        <taxon>Spermatophyta</taxon>
        <taxon>Magnoliopsida</taxon>
        <taxon>eudicotyledons</taxon>
        <taxon>Gunneridae</taxon>
        <taxon>Pentapetalae</taxon>
        <taxon>rosids</taxon>
        <taxon>fabids</taxon>
        <taxon>Fabales</taxon>
        <taxon>Fabaceae</taxon>
        <taxon>Papilionoideae</taxon>
        <taxon>50 kb inversion clade</taxon>
        <taxon>NPAAA clade</taxon>
        <taxon>Hologalegina</taxon>
        <taxon>IRL clade</taxon>
        <taxon>Trifolieae</taxon>
        <taxon>Trifolium</taxon>
    </lineage>
</organism>
<keyword evidence="2" id="KW-1185">Reference proteome</keyword>
<accession>A0A2Z6MSA9</accession>